<comment type="subunit">
    <text evidence="10">Forms an energy-coupling factor (ECF) transporter complex composed of an ATP-binding protein (A component, CbiO), a transmembrane protein (T component, CbiQ) and 2 possible substrate-capture proteins (S components, CbiM and CbiN) of unknown stoichimetry.</text>
</comment>
<comment type="function">
    <text evidence="10">Part of the energy-coupling factor (ECF) transporter complex CbiMNOQ involved in cobalt import.</text>
</comment>
<dbReference type="GO" id="GO:0005886">
    <property type="term" value="C:plasma membrane"/>
    <property type="evidence" value="ECO:0007669"/>
    <property type="project" value="UniProtKB-SubCell"/>
</dbReference>
<dbReference type="Pfam" id="PF02553">
    <property type="entry name" value="CbiN"/>
    <property type="match status" value="1"/>
</dbReference>
<keyword evidence="12" id="KW-1185">Reference proteome</keyword>
<sequence length="103" mass="10633">MTRRHLVTALLVLAVVALFALPLLLDGGTSDYAGTDAAVTEELEAGGYTPWFESVFSPAGEVESGLFALQAALGGGVLGYVLGRLRGRRATAARPGAERADDA</sequence>
<comment type="subcellular location">
    <subcellularLocation>
        <location evidence="10">Cell membrane</location>
        <topology evidence="10">Multi-pass membrane protein</topology>
    </subcellularLocation>
</comment>
<reference evidence="12" key="1">
    <citation type="submission" date="2016-10" db="EMBL/GenBank/DDBJ databases">
        <authorList>
            <person name="Varghese N."/>
            <person name="Submissions S."/>
        </authorList>
    </citation>
    <scope>NUCLEOTIDE SEQUENCE [LARGE SCALE GENOMIC DNA]</scope>
    <source>
        <strain evidence="12">DSM 43161</strain>
    </source>
</reference>
<evidence type="ECO:0000256" key="9">
    <source>
        <dbReference type="ARBA" id="ARBA00023285"/>
    </source>
</evidence>
<dbReference type="Proteomes" id="UP000183642">
    <property type="component" value="Unassembled WGS sequence"/>
</dbReference>
<dbReference type="NCBIfam" id="NF002780">
    <property type="entry name" value="PRK02898.1"/>
    <property type="match status" value="1"/>
</dbReference>
<dbReference type="AlphaFoldDB" id="A0A1I5EKT4"/>
<dbReference type="RefSeq" id="WP_075012901.1">
    <property type="nucleotide sequence ID" value="NZ_FOWE01000003.1"/>
</dbReference>
<dbReference type="PANTHER" id="PTHR38662">
    <property type="entry name" value="COBALT TRANSPORT PROTEIN CBIN"/>
    <property type="match status" value="1"/>
</dbReference>
<accession>A0A1I5EKT4</accession>
<evidence type="ECO:0000256" key="2">
    <source>
        <dbReference type="ARBA" id="ARBA00022448"/>
    </source>
</evidence>
<comment type="pathway">
    <text evidence="10">Cofactor biosynthesis; adenosylcobalamin biosynthesis.</text>
</comment>
<comment type="caution">
    <text evidence="10">Lacks conserved residue(s) required for the propagation of feature annotation.</text>
</comment>
<dbReference type="GO" id="GO:0015087">
    <property type="term" value="F:cobalt ion transmembrane transporter activity"/>
    <property type="evidence" value="ECO:0007669"/>
    <property type="project" value="UniProtKB-UniRule"/>
</dbReference>
<comment type="similarity">
    <text evidence="10">Belongs to the CbiN family.</text>
</comment>
<dbReference type="UniPathway" id="UPA00148"/>
<name>A0A1I5EKT4_9ACTN</name>
<organism evidence="11 12">
    <name type="scientific">Geodermatophilus obscurus</name>
    <dbReference type="NCBI Taxonomy" id="1861"/>
    <lineage>
        <taxon>Bacteria</taxon>
        <taxon>Bacillati</taxon>
        <taxon>Actinomycetota</taxon>
        <taxon>Actinomycetes</taxon>
        <taxon>Geodermatophilales</taxon>
        <taxon>Geodermatophilaceae</taxon>
        <taxon>Geodermatophilus</taxon>
    </lineage>
</organism>
<dbReference type="HAMAP" id="MF_00330">
    <property type="entry name" value="CbiN"/>
    <property type="match status" value="1"/>
</dbReference>
<keyword evidence="3 10" id="KW-1003">Cell membrane</keyword>
<keyword evidence="8 10" id="KW-0472">Membrane</keyword>
<feature type="transmembrane region" description="Helical" evidence="10">
    <location>
        <begin position="64"/>
        <end position="82"/>
    </location>
</feature>
<dbReference type="InterPro" id="IPR003705">
    <property type="entry name" value="CbiN"/>
</dbReference>
<evidence type="ECO:0000256" key="8">
    <source>
        <dbReference type="ARBA" id="ARBA00023136"/>
    </source>
</evidence>
<protein>
    <recommendedName>
        <fullName evidence="10">Cobalt transport protein CbiN</fullName>
    </recommendedName>
    <alternativeName>
        <fullName evidence="10">Energy-coupling factor transporter probable substrate-capture protein CbiN</fullName>
        <shortName evidence="10">ECF transporter S component CbiN</shortName>
    </alternativeName>
</protein>
<gene>
    <name evidence="10" type="primary">cbiN</name>
    <name evidence="11" type="ORF">SAMN05660359_01533</name>
</gene>
<keyword evidence="9 10" id="KW-0170">Cobalt</keyword>
<evidence type="ECO:0000256" key="1">
    <source>
        <dbReference type="ARBA" id="ARBA00022426"/>
    </source>
</evidence>
<evidence type="ECO:0000313" key="11">
    <source>
        <dbReference type="EMBL" id="SFO11966.1"/>
    </source>
</evidence>
<evidence type="ECO:0000256" key="10">
    <source>
        <dbReference type="HAMAP-Rule" id="MF_00330"/>
    </source>
</evidence>
<evidence type="ECO:0000256" key="7">
    <source>
        <dbReference type="ARBA" id="ARBA00023065"/>
    </source>
</evidence>
<evidence type="ECO:0000313" key="12">
    <source>
        <dbReference type="Proteomes" id="UP000183642"/>
    </source>
</evidence>
<evidence type="ECO:0000256" key="6">
    <source>
        <dbReference type="ARBA" id="ARBA00022989"/>
    </source>
</evidence>
<dbReference type="EMBL" id="FOWE01000003">
    <property type="protein sequence ID" value="SFO11966.1"/>
    <property type="molecule type" value="Genomic_DNA"/>
</dbReference>
<dbReference type="GO" id="GO:0009236">
    <property type="term" value="P:cobalamin biosynthetic process"/>
    <property type="evidence" value="ECO:0007669"/>
    <property type="project" value="UniProtKB-UniRule"/>
</dbReference>
<evidence type="ECO:0000256" key="4">
    <source>
        <dbReference type="ARBA" id="ARBA00022573"/>
    </source>
</evidence>
<dbReference type="PANTHER" id="PTHR38662:SF1">
    <property type="entry name" value="COBALT TRANSPORT PROTEIN CBIN"/>
    <property type="match status" value="1"/>
</dbReference>
<keyword evidence="6 10" id="KW-1133">Transmembrane helix</keyword>
<keyword evidence="4 10" id="KW-0169">Cobalamin biosynthesis</keyword>
<keyword evidence="1 10" id="KW-0171">Cobalt transport</keyword>
<evidence type="ECO:0000256" key="5">
    <source>
        <dbReference type="ARBA" id="ARBA00022692"/>
    </source>
</evidence>
<keyword evidence="2 10" id="KW-0813">Transport</keyword>
<keyword evidence="5 10" id="KW-0812">Transmembrane</keyword>
<keyword evidence="7 10" id="KW-0406">Ion transport</keyword>
<evidence type="ECO:0000256" key="3">
    <source>
        <dbReference type="ARBA" id="ARBA00022475"/>
    </source>
</evidence>
<proteinExistence type="inferred from homology"/>
<dbReference type="OrthoDB" id="1551318at2"/>